<dbReference type="InterPro" id="IPR001202">
    <property type="entry name" value="WW_dom"/>
</dbReference>
<gene>
    <name evidence="6" type="ORF">ZOSMA_11G00110</name>
</gene>
<dbReference type="Proteomes" id="UP000036987">
    <property type="component" value="Unassembled WGS sequence"/>
</dbReference>
<evidence type="ECO:0000256" key="1">
    <source>
        <dbReference type="ARBA" id="ARBA00004496"/>
    </source>
</evidence>
<organism evidence="6 7">
    <name type="scientific">Zostera marina</name>
    <name type="common">Eelgrass</name>
    <dbReference type="NCBI Taxonomy" id="29655"/>
    <lineage>
        <taxon>Eukaryota</taxon>
        <taxon>Viridiplantae</taxon>
        <taxon>Streptophyta</taxon>
        <taxon>Embryophyta</taxon>
        <taxon>Tracheophyta</taxon>
        <taxon>Spermatophyta</taxon>
        <taxon>Magnoliopsida</taxon>
        <taxon>Liliopsida</taxon>
        <taxon>Zosteraceae</taxon>
        <taxon>Zostera</taxon>
    </lineage>
</organism>
<dbReference type="AlphaFoldDB" id="A0A0K9Q3E7"/>
<evidence type="ECO:0000313" key="7">
    <source>
        <dbReference type="Proteomes" id="UP000036987"/>
    </source>
</evidence>
<dbReference type="SUPFAM" id="SSF51045">
    <property type="entry name" value="WW domain"/>
    <property type="match status" value="1"/>
</dbReference>
<keyword evidence="3" id="KW-0597">Phosphoprotein</keyword>
<name>A0A0K9Q3E7_ZOSMR</name>
<comment type="subcellular location">
    <subcellularLocation>
        <location evidence="1">Cytoplasm</location>
    </subcellularLocation>
</comment>
<comment type="caution">
    <text evidence="6">The sequence shown here is derived from an EMBL/GenBank/DDBJ whole genome shotgun (WGS) entry which is preliminary data.</text>
</comment>
<dbReference type="InterPro" id="IPR036020">
    <property type="entry name" value="WW_dom_sf"/>
</dbReference>
<dbReference type="PROSITE" id="PS50020">
    <property type="entry name" value="WW_DOMAIN_2"/>
    <property type="match status" value="1"/>
</dbReference>
<evidence type="ECO:0000313" key="6">
    <source>
        <dbReference type="EMBL" id="KMZ74990.1"/>
    </source>
</evidence>
<keyword evidence="2" id="KW-0963">Cytoplasm</keyword>
<dbReference type="OrthoDB" id="1930512at2759"/>
<dbReference type="EMBL" id="LFYR01000216">
    <property type="protein sequence ID" value="KMZ74990.1"/>
    <property type="molecule type" value="Genomic_DNA"/>
</dbReference>
<dbReference type="InterPro" id="IPR051105">
    <property type="entry name" value="WWC/KIBRA_Hippo_Reg"/>
</dbReference>
<dbReference type="GO" id="GO:0005737">
    <property type="term" value="C:cytoplasm"/>
    <property type="evidence" value="ECO:0007669"/>
    <property type="project" value="UniProtKB-SubCell"/>
</dbReference>
<feature type="compositionally biased region" description="Basic and acidic residues" evidence="4">
    <location>
        <begin position="185"/>
        <end position="202"/>
    </location>
</feature>
<proteinExistence type="predicted"/>
<feature type="compositionally biased region" description="Acidic residues" evidence="4">
    <location>
        <begin position="162"/>
        <end position="184"/>
    </location>
</feature>
<keyword evidence="7" id="KW-1185">Reference proteome</keyword>
<dbReference type="PANTHER" id="PTHR14791">
    <property type="entry name" value="BOMB/KIRA PROTEINS"/>
    <property type="match status" value="1"/>
</dbReference>
<dbReference type="PANTHER" id="PTHR14791:SF29">
    <property type="entry name" value="PROTEIN KIBRA"/>
    <property type="match status" value="1"/>
</dbReference>
<reference evidence="7" key="1">
    <citation type="journal article" date="2016" name="Nature">
        <title>The genome of the seagrass Zostera marina reveals angiosperm adaptation to the sea.</title>
        <authorList>
            <person name="Olsen J.L."/>
            <person name="Rouze P."/>
            <person name="Verhelst B."/>
            <person name="Lin Y.-C."/>
            <person name="Bayer T."/>
            <person name="Collen J."/>
            <person name="Dattolo E."/>
            <person name="De Paoli E."/>
            <person name="Dittami S."/>
            <person name="Maumus F."/>
            <person name="Michel G."/>
            <person name="Kersting A."/>
            <person name="Lauritano C."/>
            <person name="Lohaus R."/>
            <person name="Toepel M."/>
            <person name="Tonon T."/>
            <person name="Vanneste K."/>
            <person name="Amirebrahimi M."/>
            <person name="Brakel J."/>
            <person name="Bostroem C."/>
            <person name="Chovatia M."/>
            <person name="Grimwood J."/>
            <person name="Jenkins J.W."/>
            <person name="Jueterbock A."/>
            <person name="Mraz A."/>
            <person name="Stam W.T."/>
            <person name="Tice H."/>
            <person name="Bornberg-Bauer E."/>
            <person name="Green P.J."/>
            <person name="Pearson G.A."/>
            <person name="Procaccini G."/>
            <person name="Duarte C.M."/>
            <person name="Schmutz J."/>
            <person name="Reusch T.B.H."/>
            <person name="Van de Peer Y."/>
        </authorList>
    </citation>
    <scope>NUCLEOTIDE SEQUENCE [LARGE SCALE GENOMIC DNA]</scope>
    <source>
        <strain evidence="7">cv. Finnish</strain>
    </source>
</reference>
<evidence type="ECO:0000256" key="3">
    <source>
        <dbReference type="ARBA" id="ARBA00022553"/>
    </source>
</evidence>
<feature type="region of interest" description="Disordered" evidence="4">
    <location>
        <begin position="156"/>
        <end position="216"/>
    </location>
</feature>
<protein>
    <recommendedName>
        <fullName evidence="5">WW domain-containing protein</fullName>
    </recommendedName>
</protein>
<accession>A0A0K9Q3E7</accession>
<dbReference type="Gene3D" id="2.20.70.10">
    <property type="match status" value="1"/>
</dbReference>
<feature type="compositionally biased region" description="Low complexity" evidence="4">
    <location>
        <begin position="203"/>
        <end position="216"/>
    </location>
</feature>
<sequence length="286" mass="31465">MKKTEFSLSFLLNTPLRPSLTTTSNPFLLSPLSHLYLQAKEKEGRKTSMSPPLYRRRMEVPNMEMIETSLRRCSLNHHHHIEAAEAVTTTTHLHFPPPLHGCSLDPSLPAEITVDLNSDVPLPYPWEQYLNIQNGEVYYVNKIDGTKTARDPRHRLAAVSDSDSEPESGVEDDVGDEDDEEDEGDLTRSDESTDWSDKKKDTTPSTSSSSSSISTASSCSTACSRAKEKDEASDGYGYGDGDDEREEISNGGVLVLVGCQVCFTLSMVAQPAMKCGKCGSAALRHF</sequence>
<evidence type="ECO:0000256" key="4">
    <source>
        <dbReference type="SAM" id="MobiDB-lite"/>
    </source>
</evidence>
<evidence type="ECO:0000256" key="2">
    <source>
        <dbReference type="ARBA" id="ARBA00022490"/>
    </source>
</evidence>
<feature type="domain" description="WW" evidence="5">
    <location>
        <begin position="120"/>
        <end position="154"/>
    </location>
</feature>
<evidence type="ECO:0000259" key="5">
    <source>
        <dbReference type="PROSITE" id="PS50020"/>
    </source>
</evidence>
<dbReference type="OMA" id="MRVSEDP"/>